<dbReference type="Proteomes" id="UP000031364">
    <property type="component" value="Unassembled WGS sequence"/>
</dbReference>
<gene>
    <name evidence="2" type="ORF">FG87_41160</name>
</gene>
<feature type="transmembrane region" description="Helical" evidence="1">
    <location>
        <begin position="51"/>
        <end position="75"/>
    </location>
</feature>
<sequence>MRFRIAAWLAIPGALLWAVQALGAWIQSQEGKWQDTDYLSIGGSPITADNLLTMLALAFLLITGLLTAGAIYLLRGNMSGRYLLLAGAWLVVLGQLFAGALAAIPIDAFHYSAPANAVFVTPLAIFPLLTILCLTPAAQSPAAPTVQDS</sequence>
<name>A0ABR4Z347_9NOCA</name>
<dbReference type="EMBL" id="JNFP01000094">
    <property type="protein sequence ID" value="KIA59742.1"/>
    <property type="molecule type" value="Genomic_DNA"/>
</dbReference>
<reference evidence="2 3" key="1">
    <citation type="journal article" date="2014" name="Int. J. Syst. Evol. Microbiol.">
        <title>Nocardia vulneris sp. nov., isolated from wounds of human patients in North America.</title>
        <authorList>
            <person name="Lasker B.A."/>
            <person name="Bell M."/>
            <person name="Klenk H.P."/>
            <person name="Sproer C."/>
            <person name="Schumann C."/>
            <person name="Schumann P."/>
            <person name="Brown J.M."/>
        </authorList>
    </citation>
    <scope>NUCLEOTIDE SEQUENCE [LARGE SCALE GENOMIC DNA]</scope>
    <source>
        <strain evidence="2 3">W9851</strain>
    </source>
</reference>
<keyword evidence="1" id="KW-1133">Transmembrane helix</keyword>
<keyword evidence="1" id="KW-0472">Membrane</keyword>
<organism evidence="2 3">
    <name type="scientific">Nocardia vulneris</name>
    <dbReference type="NCBI Taxonomy" id="1141657"/>
    <lineage>
        <taxon>Bacteria</taxon>
        <taxon>Bacillati</taxon>
        <taxon>Actinomycetota</taxon>
        <taxon>Actinomycetes</taxon>
        <taxon>Mycobacteriales</taxon>
        <taxon>Nocardiaceae</taxon>
        <taxon>Nocardia</taxon>
    </lineage>
</organism>
<evidence type="ECO:0000256" key="1">
    <source>
        <dbReference type="SAM" id="Phobius"/>
    </source>
</evidence>
<proteinExistence type="predicted"/>
<comment type="caution">
    <text evidence="2">The sequence shown here is derived from an EMBL/GenBank/DDBJ whole genome shotgun (WGS) entry which is preliminary data.</text>
</comment>
<protein>
    <submittedName>
        <fullName evidence="2">Membrane protein</fullName>
    </submittedName>
</protein>
<keyword evidence="3" id="KW-1185">Reference proteome</keyword>
<evidence type="ECO:0000313" key="2">
    <source>
        <dbReference type="EMBL" id="KIA59742.1"/>
    </source>
</evidence>
<accession>A0ABR4Z347</accession>
<evidence type="ECO:0000313" key="3">
    <source>
        <dbReference type="Proteomes" id="UP000031364"/>
    </source>
</evidence>
<feature type="transmembrane region" description="Helical" evidence="1">
    <location>
        <begin position="82"/>
        <end position="104"/>
    </location>
</feature>
<keyword evidence="1" id="KW-0812">Transmembrane</keyword>
<feature type="transmembrane region" description="Helical" evidence="1">
    <location>
        <begin position="116"/>
        <end position="134"/>
    </location>
</feature>